<proteinExistence type="predicted"/>
<comment type="subcellular location">
    <subcellularLocation>
        <location evidence="1">Mitochondrion</location>
    </subcellularLocation>
</comment>
<dbReference type="AlphaFoldDB" id="A0A5K3EKF5"/>
<reference evidence="2" key="1">
    <citation type="submission" date="2019-11" db="UniProtKB">
        <authorList>
            <consortium name="WormBaseParasite"/>
        </authorList>
    </citation>
    <scope>IDENTIFICATION</scope>
</reference>
<dbReference type="InterPro" id="IPR034913">
    <property type="entry name" value="mS27/PTCD2"/>
</dbReference>
<name>A0A5K3EKF5_MESCO</name>
<evidence type="ECO:0000313" key="2">
    <source>
        <dbReference type="WBParaSite" id="MCU_000884-RA"/>
    </source>
</evidence>
<dbReference type="WBParaSite" id="MCU_000884-RA">
    <property type="protein sequence ID" value="MCU_000884-RA"/>
    <property type="gene ID" value="MCU_000884"/>
</dbReference>
<dbReference type="InterPro" id="IPR019266">
    <property type="entry name" value="Ribosomal_mS27"/>
</dbReference>
<accession>A0A5K3EKF5</accession>
<dbReference type="PANTHER" id="PTHR21393">
    <property type="entry name" value="MITOCHONDRIAL 28S RIBOSOMAL PROTEIN S27"/>
    <property type="match status" value="1"/>
</dbReference>
<dbReference type="GO" id="GO:0005739">
    <property type="term" value="C:mitochondrion"/>
    <property type="evidence" value="ECO:0007669"/>
    <property type="project" value="UniProtKB-SubCell"/>
</dbReference>
<evidence type="ECO:0000256" key="1">
    <source>
        <dbReference type="ARBA" id="ARBA00004173"/>
    </source>
</evidence>
<organism evidence="2">
    <name type="scientific">Mesocestoides corti</name>
    <name type="common">Flatworm</name>
    <dbReference type="NCBI Taxonomy" id="53468"/>
    <lineage>
        <taxon>Eukaryota</taxon>
        <taxon>Metazoa</taxon>
        <taxon>Spiralia</taxon>
        <taxon>Lophotrochozoa</taxon>
        <taxon>Platyhelminthes</taxon>
        <taxon>Cestoda</taxon>
        <taxon>Eucestoda</taxon>
        <taxon>Cyclophyllidea</taxon>
        <taxon>Mesocestoididae</taxon>
        <taxon>Mesocestoides</taxon>
    </lineage>
</organism>
<protein>
    <submittedName>
        <fullName evidence="2">WSD domain-containing protein</fullName>
    </submittedName>
</protein>
<dbReference type="PANTHER" id="PTHR21393:SF0">
    <property type="entry name" value="SMALL RIBOSOMAL SUBUNIT PROTEIN MS27"/>
    <property type="match status" value="1"/>
</dbReference>
<dbReference type="Pfam" id="PF10037">
    <property type="entry name" value="MRP-S27"/>
    <property type="match status" value="1"/>
</dbReference>
<sequence length="486" mass="56324">MQLFRVILLRHAPNVIRRGFLSDAYSCTEKWNSRLSSQAFGNLSASDLGTQIAHRLSNKVPVTSLDYDIFVNKVQETDKQFLEYLENIMYKFQTTQSSLNTLASTSHAFVRNYIYHNEEYRLLELLRSRASTGVFLDEVSANYLLKRFVQKHDYPAAISVMWELCLQSHLEQQPLTPYLTALWLHTISQSIKSEKYFERSEVDEADTEVVDDGDIDYRSVPYLRNPNYDGWFDIDRPRLQLGHCALAVASAIERQALVLFSDTLILDLKEVAPSLSLLGFALVEDANRLLTFAKTVSESSGLSNCIDQEVLSAVERLIESSDRRSDDSEVKRGEPTLLTESDVNLTLKTFKELVAKFPPTKKSFHDTVASLVSIISKDAEILKAEQARVHELYTSFETTREEIWRTEVERMRRREVLSSVKSRLRELADEEERLTYFDHTKEIEHKAWLAPRTRKERSWSRMKEWKKDLRNYQQKRQGGREAVENV</sequence>